<name>A0A0L6UMH9_9BASI</name>
<feature type="transmembrane region" description="Helical" evidence="10">
    <location>
        <begin position="476"/>
        <end position="498"/>
    </location>
</feature>
<organism evidence="11 12">
    <name type="scientific">Puccinia sorghi</name>
    <dbReference type="NCBI Taxonomy" id="27349"/>
    <lineage>
        <taxon>Eukaryota</taxon>
        <taxon>Fungi</taxon>
        <taxon>Dikarya</taxon>
        <taxon>Basidiomycota</taxon>
        <taxon>Pucciniomycotina</taxon>
        <taxon>Pucciniomycetes</taxon>
        <taxon>Pucciniales</taxon>
        <taxon>Pucciniaceae</taxon>
        <taxon>Puccinia</taxon>
    </lineage>
</organism>
<feature type="region of interest" description="Disordered" evidence="9">
    <location>
        <begin position="1"/>
        <end position="26"/>
    </location>
</feature>
<feature type="transmembrane region" description="Helical" evidence="10">
    <location>
        <begin position="536"/>
        <end position="559"/>
    </location>
</feature>
<sequence>MSTAGRYNAMEAGVPRRRVGPSGASVRGDYVHYTEGSIHKRKVQLSHRSKPVQAARYTLPSSYDMPVGNEEVPESTESNACIRRHPPPNFATGAQAQRASLEIDHVLTNYGPAGLNHDTTTPFGRPPHRLMRLQTFSLSELNPTPVILDRERERDRPLYSLGRPFPEPSSLRRRSPTTALIGDLAAQMNLQTASVHNMPLSANRPPESRVGELAAGSVPSTGMHILRLGDLSQDQYIVATPELLRSFVEETRKRDSPRVSASFIGDDHHIRHSREESQYNISTTPDYHQNHDLKNQLSGKQELSASTAVESSEKINNPVNRKSHCSSQDHYVRGPGGIPRPVGLNHAEEPTCSSRYRRYKAIIREPAAEAMGEFYHRSYSQYSAVSVYFKVHPLPLISTVYLTANSAISPSPKGSYSTQCIGSAIGVMIGVYVAGGISGGHLNPTVTIALAIFRDFKDRLMMKNNSCGHDSPWQKVIPYCGAQVFGGLLGSLTIHLIYAGGLDLYEGGEGIRTINGPTSTAGFFLAFPAPYMSSEIANVSLLIFAVSFSSFLIPLSSCSSSWRLGTGPIPRRPMASAREIVFMCVVIGVAFALGSQTSYALNPALDLASRIVVSLMGYGTSHWSFRDQYWLWNNWISNMLGAVFGCFLYDFFVSYILYEGKDSPLNRPWSWSIRRPSFGRGEKPLQEVPTPVINGEHYV</sequence>
<keyword evidence="7 10" id="KW-0472">Membrane</keyword>
<dbReference type="AlphaFoldDB" id="A0A0L6UMH9"/>
<reference evidence="11 12" key="1">
    <citation type="submission" date="2015-08" db="EMBL/GenBank/DDBJ databases">
        <title>Next Generation Sequencing and Analysis of the Genome of Puccinia sorghi L Schw, the Causal Agent of Maize Common Rust.</title>
        <authorList>
            <person name="Rochi L."/>
            <person name="Burguener G."/>
            <person name="Darino M."/>
            <person name="Turjanski A."/>
            <person name="Kreff E."/>
            <person name="Dieguez M.J."/>
            <person name="Sacco F."/>
        </authorList>
    </citation>
    <scope>NUCLEOTIDE SEQUENCE [LARGE SCALE GENOMIC DNA]</scope>
    <source>
        <strain evidence="11 12">RO10H11247</strain>
    </source>
</reference>
<dbReference type="InterPro" id="IPR023271">
    <property type="entry name" value="Aquaporin-like"/>
</dbReference>
<dbReference type="GO" id="GO:0015254">
    <property type="term" value="F:glycerol channel activity"/>
    <property type="evidence" value="ECO:0007669"/>
    <property type="project" value="TreeGrafter"/>
</dbReference>
<comment type="caution">
    <text evidence="11">The sequence shown here is derived from an EMBL/GenBank/DDBJ whole genome shotgun (WGS) entry which is preliminary data.</text>
</comment>
<dbReference type="InterPro" id="IPR050363">
    <property type="entry name" value="MIP/Aquaporin"/>
</dbReference>
<evidence type="ECO:0000256" key="6">
    <source>
        <dbReference type="ARBA" id="ARBA00022989"/>
    </source>
</evidence>
<evidence type="ECO:0000256" key="7">
    <source>
        <dbReference type="ARBA" id="ARBA00023136"/>
    </source>
</evidence>
<dbReference type="PANTHER" id="PTHR43829">
    <property type="entry name" value="AQUAPORIN OR AQUAGLYCEROPORIN RELATED"/>
    <property type="match status" value="1"/>
</dbReference>
<evidence type="ECO:0000256" key="10">
    <source>
        <dbReference type="SAM" id="Phobius"/>
    </source>
</evidence>
<feature type="transmembrane region" description="Helical" evidence="10">
    <location>
        <begin position="635"/>
        <end position="658"/>
    </location>
</feature>
<dbReference type="Gene3D" id="1.20.1080.10">
    <property type="entry name" value="Glycerol uptake facilitator protein"/>
    <property type="match status" value="1"/>
</dbReference>
<keyword evidence="12" id="KW-1185">Reference proteome</keyword>
<evidence type="ECO:0000256" key="9">
    <source>
        <dbReference type="SAM" id="MobiDB-lite"/>
    </source>
</evidence>
<protein>
    <recommendedName>
        <fullName evidence="13">Aquaporin</fullName>
    </recommendedName>
</protein>
<proteinExistence type="inferred from homology"/>
<evidence type="ECO:0000256" key="2">
    <source>
        <dbReference type="ARBA" id="ARBA00006175"/>
    </source>
</evidence>
<feature type="compositionally biased region" description="Polar residues" evidence="9">
    <location>
        <begin position="298"/>
        <end position="329"/>
    </location>
</feature>
<dbReference type="SUPFAM" id="SSF81338">
    <property type="entry name" value="Aquaporin-like"/>
    <property type="match status" value="1"/>
</dbReference>
<feature type="transmembrane region" description="Helical" evidence="10">
    <location>
        <begin position="425"/>
        <end position="453"/>
    </location>
</feature>
<evidence type="ECO:0000256" key="5">
    <source>
        <dbReference type="ARBA" id="ARBA00022737"/>
    </source>
</evidence>
<gene>
    <name evidence="11" type="ORF">VP01_481g6</name>
</gene>
<keyword evidence="6 10" id="KW-1133">Transmembrane helix</keyword>
<feature type="region of interest" description="Disordered" evidence="9">
    <location>
        <begin position="298"/>
        <end position="346"/>
    </location>
</feature>
<accession>A0A0L6UMH9</accession>
<dbReference type="STRING" id="27349.A0A0L6UMH9"/>
<dbReference type="Proteomes" id="UP000037035">
    <property type="component" value="Unassembled WGS sequence"/>
</dbReference>
<evidence type="ECO:0000256" key="4">
    <source>
        <dbReference type="ARBA" id="ARBA00022692"/>
    </source>
</evidence>
<dbReference type="OrthoDB" id="3222at2759"/>
<evidence type="ECO:0000256" key="3">
    <source>
        <dbReference type="ARBA" id="ARBA00022448"/>
    </source>
</evidence>
<dbReference type="GO" id="GO:0005886">
    <property type="term" value="C:plasma membrane"/>
    <property type="evidence" value="ECO:0007669"/>
    <property type="project" value="TreeGrafter"/>
</dbReference>
<dbReference type="InterPro" id="IPR022357">
    <property type="entry name" value="MIP_CS"/>
</dbReference>
<dbReference type="InterPro" id="IPR000425">
    <property type="entry name" value="MIP"/>
</dbReference>
<comment type="catalytic activity">
    <reaction evidence="8">
        <text>H2O(in) = H2O(out)</text>
        <dbReference type="Rhea" id="RHEA:29667"/>
        <dbReference type="ChEBI" id="CHEBI:15377"/>
    </reaction>
</comment>
<comment type="similarity">
    <text evidence="2">Belongs to the MIP/aquaporin (TC 1.A.8) family.</text>
</comment>
<dbReference type="PROSITE" id="PS00221">
    <property type="entry name" value="MIP"/>
    <property type="match status" value="1"/>
</dbReference>
<evidence type="ECO:0000313" key="12">
    <source>
        <dbReference type="Proteomes" id="UP000037035"/>
    </source>
</evidence>
<evidence type="ECO:0000256" key="8">
    <source>
        <dbReference type="ARBA" id="ARBA00034651"/>
    </source>
</evidence>
<dbReference type="EMBL" id="LAVV01009965">
    <property type="protein sequence ID" value="KNZ49743.1"/>
    <property type="molecule type" value="Genomic_DNA"/>
</dbReference>
<keyword evidence="4 10" id="KW-0812">Transmembrane</keyword>
<evidence type="ECO:0008006" key="13">
    <source>
        <dbReference type="Google" id="ProtNLM"/>
    </source>
</evidence>
<dbReference type="PRINTS" id="PR00783">
    <property type="entry name" value="MINTRINSICP"/>
</dbReference>
<evidence type="ECO:0000256" key="1">
    <source>
        <dbReference type="ARBA" id="ARBA00004141"/>
    </source>
</evidence>
<dbReference type="VEuPathDB" id="FungiDB:VP01_481g6"/>
<evidence type="ECO:0000313" key="11">
    <source>
        <dbReference type="EMBL" id="KNZ49743.1"/>
    </source>
</evidence>
<comment type="subcellular location">
    <subcellularLocation>
        <location evidence="1">Membrane</location>
        <topology evidence="1">Multi-pass membrane protein</topology>
    </subcellularLocation>
</comment>
<dbReference type="PANTHER" id="PTHR43829:SF9">
    <property type="entry name" value="AQUAPORIN-9"/>
    <property type="match status" value="1"/>
</dbReference>
<feature type="transmembrane region" description="Helical" evidence="10">
    <location>
        <begin position="580"/>
        <end position="601"/>
    </location>
</feature>
<keyword evidence="3" id="KW-0813">Transport</keyword>
<dbReference type="GO" id="GO:0015250">
    <property type="term" value="F:water channel activity"/>
    <property type="evidence" value="ECO:0007669"/>
    <property type="project" value="TreeGrafter"/>
</dbReference>
<dbReference type="Pfam" id="PF00230">
    <property type="entry name" value="MIP"/>
    <property type="match status" value="1"/>
</dbReference>
<keyword evidence="5" id="KW-0677">Repeat</keyword>